<dbReference type="RefSeq" id="WP_192533827.1">
    <property type="nucleotide sequence ID" value="NZ_JACZHT010000002.1"/>
</dbReference>
<keyword evidence="3" id="KW-1185">Reference proteome</keyword>
<evidence type="ECO:0000313" key="2">
    <source>
        <dbReference type="EMBL" id="MBE1236827.1"/>
    </source>
</evidence>
<proteinExistence type="predicted"/>
<name>A0A8J7CPA8_9PROT</name>
<evidence type="ECO:0008006" key="4">
    <source>
        <dbReference type="Google" id="ProtNLM"/>
    </source>
</evidence>
<dbReference type="AlphaFoldDB" id="A0A8J7CPA8"/>
<dbReference type="EMBL" id="JACZHT010000002">
    <property type="protein sequence ID" value="MBE1236827.1"/>
    <property type="molecule type" value="Genomic_DNA"/>
</dbReference>
<keyword evidence="1" id="KW-0732">Signal</keyword>
<organism evidence="2 3">
    <name type="scientific">Phaeovibrio sulfidiphilus</name>
    <dbReference type="NCBI Taxonomy" id="1220600"/>
    <lineage>
        <taxon>Bacteria</taxon>
        <taxon>Pseudomonadati</taxon>
        <taxon>Pseudomonadota</taxon>
        <taxon>Alphaproteobacteria</taxon>
        <taxon>Rhodospirillales</taxon>
        <taxon>Rhodospirillaceae</taxon>
        <taxon>Phaeovibrio</taxon>
    </lineage>
</organism>
<comment type="caution">
    <text evidence="2">The sequence shown here is derived from an EMBL/GenBank/DDBJ whole genome shotgun (WGS) entry which is preliminary data.</text>
</comment>
<feature type="chain" id="PRO_5035256945" description="Secreted protein" evidence="1">
    <location>
        <begin position="28"/>
        <end position="135"/>
    </location>
</feature>
<protein>
    <recommendedName>
        <fullName evidence="4">Secreted protein</fullName>
    </recommendedName>
</protein>
<evidence type="ECO:0000313" key="3">
    <source>
        <dbReference type="Proteomes" id="UP000631034"/>
    </source>
</evidence>
<dbReference type="Proteomes" id="UP000631034">
    <property type="component" value="Unassembled WGS sequence"/>
</dbReference>
<accession>A0A8J7CPA8</accession>
<evidence type="ECO:0000256" key="1">
    <source>
        <dbReference type="SAM" id="SignalP"/>
    </source>
</evidence>
<reference evidence="2" key="1">
    <citation type="submission" date="2020-10" db="EMBL/GenBank/DDBJ databases">
        <title>Genome sequence of the unusual species of purple photosynthetic bacteria, Phaeovibrio sulfidiphilus DSM 23193, type strain.</title>
        <authorList>
            <person name="Kyndt J.A."/>
            <person name="Meyer T.E."/>
        </authorList>
    </citation>
    <scope>NUCLEOTIDE SEQUENCE</scope>
    <source>
        <strain evidence="2">DSM 23193</strain>
    </source>
</reference>
<sequence length="135" mass="14976">MSRARGKTVLPAVALAALLLCPAPALAQEPDWSDDPPPWLLGSWAVNGECESKVSETIHFARGGYRWRKRDGSWGFARGKYSYYAPDSVRVSFKVTRASGDPSQDRYDTVITNEGSRIRKANLAAGSSRYYDRCD</sequence>
<gene>
    <name evidence="2" type="ORF">IHV25_04065</name>
</gene>
<feature type="signal peptide" evidence="1">
    <location>
        <begin position="1"/>
        <end position="27"/>
    </location>
</feature>